<dbReference type="AlphaFoldDB" id="A0A402C7X9"/>
<accession>A0A402C7X9</accession>
<name>A0A402C7X9_RHOWR</name>
<comment type="caution">
    <text evidence="2">The sequence shown here is derived from an EMBL/GenBank/DDBJ whole genome shotgun (WGS) entry which is preliminary data.</text>
</comment>
<dbReference type="EMBL" id="BHYM01000030">
    <property type="protein sequence ID" value="GCE39709.1"/>
    <property type="molecule type" value="Genomic_DNA"/>
</dbReference>
<gene>
    <name evidence="2" type="ORF">Rhow_003352</name>
</gene>
<keyword evidence="3" id="KW-1185">Reference proteome</keyword>
<feature type="compositionally biased region" description="Basic residues" evidence="1">
    <location>
        <begin position="58"/>
        <end position="67"/>
    </location>
</feature>
<proteinExistence type="predicted"/>
<sequence>MNPGKRAAVRRSPPGTVSSVPARGRSRNHRTCTGDVQNCIAAVARACDASHLPDHRPRQLRSRRKPRASSAWGCAGSDGSS</sequence>
<evidence type="ECO:0000313" key="2">
    <source>
        <dbReference type="EMBL" id="GCE39709.1"/>
    </source>
</evidence>
<feature type="region of interest" description="Disordered" evidence="1">
    <location>
        <begin position="1"/>
        <end position="30"/>
    </location>
</feature>
<organism evidence="2 3">
    <name type="scientific">Rhodococcus wratislaviensis</name>
    <name type="common">Tsukamurella wratislaviensis</name>
    <dbReference type="NCBI Taxonomy" id="44752"/>
    <lineage>
        <taxon>Bacteria</taxon>
        <taxon>Bacillati</taxon>
        <taxon>Actinomycetota</taxon>
        <taxon>Actinomycetes</taxon>
        <taxon>Mycobacteriales</taxon>
        <taxon>Nocardiaceae</taxon>
        <taxon>Rhodococcus</taxon>
    </lineage>
</organism>
<dbReference type="Proteomes" id="UP000287519">
    <property type="component" value="Unassembled WGS sequence"/>
</dbReference>
<protein>
    <submittedName>
        <fullName evidence="2">Uncharacterized protein</fullName>
    </submittedName>
</protein>
<evidence type="ECO:0000313" key="3">
    <source>
        <dbReference type="Proteomes" id="UP000287519"/>
    </source>
</evidence>
<reference evidence="2 3" key="1">
    <citation type="submission" date="2018-11" db="EMBL/GenBank/DDBJ databases">
        <title>Microbial catabolism of amino acid.</title>
        <authorList>
            <person name="Hibi M."/>
            <person name="Ogawa J."/>
        </authorList>
    </citation>
    <scope>NUCLEOTIDE SEQUENCE [LARGE SCALE GENOMIC DNA]</scope>
    <source>
        <strain evidence="2 3">C31-06</strain>
    </source>
</reference>
<evidence type="ECO:0000256" key="1">
    <source>
        <dbReference type="SAM" id="MobiDB-lite"/>
    </source>
</evidence>
<feature type="region of interest" description="Disordered" evidence="1">
    <location>
        <begin position="50"/>
        <end position="81"/>
    </location>
</feature>